<dbReference type="Proteomes" id="UP000286974">
    <property type="component" value="Unassembled WGS sequence"/>
</dbReference>
<name>A0A401FIB5_9LACO</name>
<proteinExistence type="predicted"/>
<evidence type="ECO:0000313" key="2">
    <source>
        <dbReference type="Proteomes" id="UP000286974"/>
    </source>
</evidence>
<organism evidence="1 2">
    <name type="scientific">Lentilactobacillus kosonis</name>
    <dbReference type="NCBI Taxonomy" id="2810561"/>
    <lineage>
        <taxon>Bacteria</taxon>
        <taxon>Bacillati</taxon>
        <taxon>Bacillota</taxon>
        <taxon>Bacilli</taxon>
        <taxon>Lactobacillales</taxon>
        <taxon>Lactobacillaceae</taxon>
        <taxon>Lentilactobacillus</taxon>
    </lineage>
</organism>
<accession>A0A401FIB5</accession>
<dbReference type="RefSeq" id="WP_125007627.1">
    <property type="nucleotide sequence ID" value="NZ_BEXA01000001.1"/>
</dbReference>
<dbReference type="EMBL" id="BEXA01000001">
    <property type="protein sequence ID" value="GAY72038.1"/>
    <property type="molecule type" value="Genomic_DNA"/>
</dbReference>
<evidence type="ECO:0008006" key="3">
    <source>
        <dbReference type="Google" id="ProtNLM"/>
    </source>
</evidence>
<dbReference type="Pfam" id="PF11148">
    <property type="entry name" value="DUF2922"/>
    <property type="match status" value="1"/>
</dbReference>
<keyword evidence="2" id="KW-1185">Reference proteome</keyword>
<protein>
    <recommendedName>
        <fullName evidence="3">DUF2922 domain-containing protein</fullName>
    </recommendedName>
</protein>
<dbReference type="InterPro" id="IPR021321">
    <property type="entry name" value="DUF2922"/>
</dbReference>
<evidence type="ECO:0000313" key="1">
    <source>
        <dbReference type="EMBL" id="GAY72038.1"/>
    </source>
</evidence>
<reference evidence="1 2" key="1">
    <citation type="submission" date="2017-11" db="EMBL/GenBank/DDBJ databases">
        <title>Draft Genome Sequence of Lactobacillus curieae NBRC 111893 isolated from Koso, a Japanese sugar-Vegetable Fermented Beverage.</title>
        <authorList>
            <person name="Chiou T.Y."/>
            <person name="Oshima K."/>
            <person name="Suda W."/>
            <person name="Hattori M."/>
            <person name="Takahashi T."/>
        </authorList>
    </citation>
    <scope>NUCLEOTIDE SEQUENCE [LARGE SCALE GENOMIC DNA]</scope>
    <source>
        <strain evidence="1 2">NBRC111893</strain>
    </source>
</reference>
<dbReference type="OrthoDB" id="2323347at2"/>
<comment type="caution">
    <text evidence="1">The sequence shown here is derived from an EMBL/GenBank/DDBJ whole genome shotgun (WGS) entry which is preliminary data.</text>
</comment>
<dbReference type="AlphaFoldDB" id="A0A401FIB5"/>
<sequence>MSKLELIFEASDKKIKTLQLNYAKDGLTASVAKAQMDKIAALKMFDKDGVNPYVKPVAARYSETLRNTIFDNRI</sequence>
<gene>
    <name evidence="1" type="ORF">NBRC111893_184</name>
</gene>